<dbReference type="Gene3D" id="4.10.280.10">
    <property type="entry name" value="Helix-loop-helix DNA-binding domain"/>
    <property type="match status" value="1"/>
</dbReference>
<dbReference type="Proteomes" id="UP000812440">
    <property type="component" value="Unassembled WGS sequence"/>
</dbReference>
<feature type="compositionally biased region" description="Polar residues" evidence="1">
    <location>
        <begin position="213"/>
        <end position="227"/>
    </location>
</feature>
<dbReference type="InterPro" id="IPR036638">
    <property type="entry name" value="HLH_DNA-bd_sf"/>
</dbReference>
<dbReference type="OrthoDB" id="6106870at2759"/>
<reference evidence="2" key="1">
    <citation type="thesis" date="2020" institute="ProQuest LLC" country="789 East Eisenhower Parkway, Ann Arbor, MI, USA">
        <title>Comparative Genomics and Chromosome Evolution.</title>
        <authorList>
            <person name="Mudd A.B."/>
        </authorList>
    </citation>
    <scope>NUCLEOTIDE SEQUENCE</scope>
    <source>
        <strain evidence="2">Female2</strain>
        <tissue evidence="2">Blood</tissue>
    </source>
</reference>
<proteinExistence type="predicted"/>
<organism evidence="2 3">
    <name type="scientific">Hymenochirus boettgeri</name>
    <name type="common">Congo dwarf clawed frog</name>
    <dbReference type="NCBI Taxonomy" id="247094"/>
    <lineage>
        <taxon>Eukaryota</taxon>
        <taxon>Metazoa</taxon>
        <taxon>Chordata</taxon>
        <taxon>Craniata</taxon>
        <taxon>Vertebrata</taxon>
        <taxon>Euteleostomi</taxon>
        <taxon>Amphibia</taxon>
        <taxon>Batrachia</taxon>
        <taxon>Anura</taxon>
        <taxon>Pipoidea</taxon>
        <taxon>Pipidae</taxon>
        <taxon>Pipinae</taxon>
        <taxon>Hymenochirus</taxon>
    </lineage>
</organism>
<evidence type="ECO:0000313" key="3">
    <source>
        <dbReference type="Proteomes" id="UP000812440"/>
    </source>
</evidence>
<gene>
    <name evidence="2" type="ORF">GDO86_020305</name>
</gene>
<sequence length="235" mass="26439">MSSFAMLRHAPPARFLYPEISMLSDDEDSSSDSSGCGEKTFHHPADRAGKRGEKKCHRLQREPRQRHTANAREREFEQQVNIALTACDQLIPRACGSQNIQKFGKKRTLRLASITFSLFPIWGSLVPGRKHVEMDSPVTRHPIYSTIHLPPAPSTGDSTRTTKPKMHLCISNQRKCGVKVKHIHKCCRWQLPITENAAPNQTPSNPPYLARSPRSSQALPPTLNDNHTMVPVNPR</sequence>
<accession>A0A8T2IF07</accession>
<dbReference type="AlphaFoldDB" id="A0A8T2IF07"/>
<feature type="compositionally biased region" description="Basic and acidic residues" evidence="1">
    <location>
        <begin position="59"/>
        <end position="74"/>
    </location>
</feature>
<keyword evidence="3" id="KW-1185">Reference proteome</keyword>
<feature type="region of interest" description="Disordered" evidence="1">
    <location>
        <begin position="196"/>
        <end position="235"/>
    </location>
</feature>
<dbReference type="GO" id="GO:0046983">
    <property type="term" value="F:protein dimerization activity"/>
    <property type="evidence" value="ECO:0007669"/>
    <property type="project" value="InterPro"/>
</dbReference>
<comment type="caution">
    <text evidence="2">The sequence shown here is derived from an EMBL/GenBank/DDBJ whole genome shotgun (WGS) entry which is preliminary data.</text>
</comment>
<protein>
    <submittedName>
        <fullName evidence="2">Uncharacterized protein</fullName>
    </submittedName>
</protein>
<evidence type="ECO:0000313" key="2">
    <source>
        <dbReference type="EMBL" id="KAG8430612.1"/>
    </source>
</evidence>
<feature type="compositionally biased region" description="Basic and acidic residues" evidence="1">
    <location>
        <begin position="39"/>
        <end position="51"/>
    </location>
</feature>
<feature type="region of interest" description="Disordered" evidence="1">
    <location>
        <begin position="26"/>
        <end position="74"/>
    </location>
</feature>
<evidence type="ECO:0000256" key="1">
    <source>
        <dbReference type="SAM" id="MobiDB-lite"/>
    </source>
</evidence>
<name>A0A8T2IF07_9PIPI</name>
<dbReference type="EMBL" id="JAACNH010000790">
    <property type="protein sequence ID" value="KAG8430612.1"/>
    <property type="molecule type" value="Genomic_DNA"/>
</dbReference>